<dbReference type="InterPro" id="IPR002156">
    <property type="entry name" value="RNaseH_domain"/>
</dbReference>
<gene>
    <name evidence="2" type="ordered locus">MTR_1g088650</name>
</gene>
<dbReference type="PaxDb" id="3880-AES61794"/>
<evidence type="ECO:0000259" key="1">
    <source>
        <dbReference type="Pfam" id="PF13456"/>
    </source>
</evidence>
<name>G7IF75_MEDTR</name>
<dbReference type="PANTHER" id="PTHR47074:SF48">
    <property type="entry name" value="POLYNUCLEOTIDYL TRANSFERASE, RIBONUCLEASE H-LIKE SUPERFAMILY PROTEIN"/>
    <property type="match status" value="1"/>
</dbReference>
<dbReference type="Pfam" id="PF13456">
    <property type="entry name" value="RVT_3"/>
    <property type="match status" value="1"/>
</dbReference>
<dbReference type="PANTHER" id="PTHR47074">
    <property type="entry name" value="BNAC02G40300D PROTEIN"/>
    <property type="match status" value="1"/>
</dbReference>
<proteinExistence type="predicted"/>
<dbReference type="GO" id="GO:0004523">
    <property type="term" value="F:RNA-DNA hybrid ribonuclease activity"/>
    <property type="evidence" value="ECO:0007669"/>
    <property type="project" value="InterPro"/>
</dbReference>
<evidence type="ECO:0000313" key="3">
    <source>
        <dbReference type="EnsemblPlants" id="AES61794"/>
    </source>
</evidence>
<protein>
    <recommendedName>
        <fullName evidence="1">RNase H type-1 domain-containing protein</fullName>
    </recommendedName>
</protein>
<reference evidence="3" key="3">
    <citation type="submission" date="2015-04" db="UniProtKB">
        <authorList>
            <consortium name="EnsemblPlants"/>
        </authorList>
    </citation>
    <scope>IDENTIFICATION</scope>
    <source>
        <strain evidence="3">cv. Jemalong A17</strain>
    </source>
</reference>
<organism evidence="2 4">
    <name type="scientific">Medicago truncatula</name>
    <name type="common">Barrel medic</name>
    <name type="synonym">Medicago tribuloides</name>
    <dbReference type="NCBI Taxonomy" id="3880"/>
    <lineage>
        <taxon>Eukaryota</taxon>
        <taxon>Viridiplantae</taxon>
        <taxon>Streptophyta</taxon>
        <taxon>Embryophyta</taxon>
        <taxon>Tracheophyta</taxon>
        <taxon>Spermatophyta</taxon>
        <taxon>Magnoliopsida</taxon>
        <taxon>eudicotyledons</taxon>
        <taxon>Gunneridae</taxon>
        <taxon>Pentapetalae</taxon>
        <taxon>rosids</taxon>
        <taxon>fabids</taxon>
        <taxon>Fabales</taxon>
        <taxon>Fabaceae</taxon>
        <taxon>Papilionoideae</taxon>
        <taxon>50 kb inversion clade</taxon>
        <taxon>NPAAA clade</taxon>
        <taxon>Hologalegina</taxon>
        <taxon>IRL clade</taxon>
        <taxon>Trifolieae</taxon>
        <taxon>Medicago</taxon>
    </lineage>
</organism>
<reference evidence="2 4" key="2">
    <citation type="journal article" date="2014" name="BMC Genomics">
        <title>An improved genome release (version Mt4.0) for the model legume Medicago truncatula.</title>
        <authorList>
            <person name="Tang H."/>
            <person name="Krishnakumar V."/>
            <person name="Bidwell S."/>
            <person name="Rosen B."/>
            <person name="Chan A."/>
            <person name="Zhou S."/>
            <person name="Gentzbittel L."/>
            <person name="Childs K.L."/>
            <person name="Yandell M."/>
            <person name="Gundlach H."/>
            <person name="Mayer K.F."/>
            <person name="Schwartz D.C."/>
            <person name="Town C.D."/>
        </authorList>
    </citation>
    <scope>GENOME REANNOTATION</scope>
    <source>
        <strain evidence="3 4">cv. Jemalong A17</strain>
    </source>
</reference>
<dbReference type="EMBL" id="CM001217">
    <property type="protein sequence ID" value="AES61794.1"/>
    <property type="molecule type" value="Genomic_DNA"/>
</dbReference>
<dbReference type="HOGENOM" id="CLU_1436415_0_0_1"/>
<evidence type="ECO:0000313" key="4">
    <source>
        <dbReference type="Proteomes" id="UP000002051"/>
    </source>
</evidence>
<dbReference type="Proteomes" id="UP000002051">
    <property type="component" value="Unassembled WGS sequence"/>
</dbReference>
<reference evidence="2 4" key="1">
    <citation type="journal article" date="2011" name="Nature">
        <title>The Medicago genome provides insight into the evolution of rhizobial symbioses.</title>
        <authorList>
            <person name="Young N.D."/>
            <person name="Debelle F."/>
            <person name="Oldroyd G.E."/>
            <person name="Geurts R."/>
            <person name="Cannon S.B."/>
            <person name="Udvardi M.K."/>
            <person name="Benedito V.A."/>
            <person name="Mayer K.F."/>
            <person name="Gouzy J."/>
            <person name="Schoof H."/>
            <person name="Van de Peer Y."/>
            <person name="Proost S."/>
            <person name="Cook D.R."/>
            <person name="Meyers B.C."/>
            <person name="Spannagl M."/>
            <person name="Cheung F."/>
            <person name="De Mita S."/>
            <person name="Krishnakumar V."/>
            <person name="Gundlach H."/>
            <person name="Zhou S."/>
            <person name="Mudge J."/>
            <person name="Bharti A.K."/>
            <person name="Murray J.D."/>
            <person name="Naoumkina M.A."/>
            <person name="Rosen B."/>
            <person name="Silverstein K.A."/>
            <person name="Tang H."/>
            <person name="Rombauts S."/>
            <person name="Zhao P.X."/>
            <person name="Zhou P."/>
            <person name="Barbe V."/>
            <person name="Bardou P."/>
            <person name="Bechner M."/>
            <person name="Bellec A."/>
            <person name="Berger A."/>
            <person name="Berges H."/>
            <person name="Bidwell S."/>
            <person name="Bisseling T."/>
            <person name="Choisne N."/>
            <person name="Couloux A."/>
            <person name="Denny R."/>
            <person name="Deshpande S."/>
            <person name="Dai X."/>
            <person name="Doyle J.J."/>
            <person name="Dudez A.M."/>
            <person name="Farmer A.D."/>
            <person name="Fouteau S."/>
            <person name="Franken C."/>
            <person name="Gibelin C."/>
            <person name="Gish J."/>
            <person name="Goldstein S."/>
            <person name="Gonzalez A.J."/>
            <person name="Green P.J."/>
            <person name="Hallab A."/>
            <person name="Hartog M."/>
            <person name="Hua A."/>
            <person name="Humphray S.J."/>
            <person name="Jeong D.H."/>
            <person name="Jing Y."/>
            <person name="Jocker A."/>
            <person name="Kenton S.M."/>
            <person name="Kim D.J."/>
            <person name="Klee K."/>
            <person name="Lai H."/>
            <person name="Lang C."/>
            <person name="Lin S."/>
            <person name="Macmil S.L."/>
            <person name="Magdelenat G."/>
            <person name="Matthews L."/>
            <person name="McCorrison J."/>
            <person name="Monaghan E.L."/>
            <person name="Mun J.H."/>
            <person name="Najar F.Z."/>
            <person name="Nicholson C."/>
            <person name="Noirot C."/>
            <person name="O'Bleness M."/>
            <person name="Paule C.R."/>
            <person name="Poulain J."/>
            <person name="Prion F."/>
            <person name="Qin B."/>
            <person name="Qu C."/>
            <person name="Retzel E.F."/>
            <person name="Riddle C."/>
            <person name="Sallet E."/>
            <person name="Samain S."/>
            <person name="Samson N."/>
            <person name="Sanders I."/>
            <person name="Saurat O."/>
            <person name="Scarpelli C."/>
            <person name="Schiex T."/>
            <person name="Segurens B."/>
            <person name="Severin A.J."/>
            <person name="Sherrier D.J."/>
            <person name="Shi R."/>
            <person name="Sims S."/>
            <person name="Singer S.R."/>
            <person name="Sinharoy S."/>
            <person name="Sterck L."/>
            <person name="Viollet A."/>
            <person name="Wang B.B."/>
            <person name="Wang K."/>
            <person name="Wang M."/>
            <person name="Wang X."/>
            <person name="Warfsmann J."/>
            <person name="Weissenbach J."/>
            <person name="White D.D."/>
            <person name="White J.D."/>
            <person name="Wiley G.B."/>
            <person name="Wincker P."/>
            <person name="Xing Y."/>
            <person name="Yang L."/>
            <person name="Yao Z."/>
            <person name="Ying F."/>
            <person name="Zhai J."/>
            <person name="Zhou L."/>
            <person name="Zuber A."/>
            <person name="Denarie J."/>
            <person name="Dixon R.A."/>
            <person name="May G.D."/>
            <person name="Schwartz D.C."/>
            <person name="Rogers J."/>
            <person name="Quetier F."/>
            <person name="Town C.D."/>
            <person name="Roe B.A."/>
        </authorList>
    </citation>
    <scope>NUCLEOTIDE SEQUENCE [LARGE SCALE GENOMIC DNA]</scope>
    <source>
        <strain evidence="2">A17</strain>
        <strain evidence="3 4">cv. Jemalong A17</strain>
    </source>
</reference>
<dbReference type="EnsemblPlants" id="AES61794">
    <property type="protein sequence ID" value="AES61794"/>
    <property type="gene ID" value="MTR_1g088650"/>
</dbReference>
<evidence type="ECO:0000313" key="2">
    <source>
        <dbReference type="EMBL" id="AES61794.1"/>
    </source>
</evidence>
<dbReference type="InterPro" id="IPR052929">
    <property type="entry name" value="RNase_H-like_EbsB-rel"/>
</dbReference>
<feature type="domain" description="RNase H type-1" evidence="1">
    <location>
        <begin position="76"/>
        <end position="187"/>
    </location>
</feature>
<dbReference type="AlphaFoldDB" id="G7IF75"/>
<keyword evidence="4" id="KW-1185">Reference proteome</keyword>
<sequence length="189" mass="21240">MSRVGRLLSVQPISLRIGELHNIFGLKEQHVSLCHKVVLGKTQVPHRIDKTLEKSGTNNREVVECTKPARDRYKYNIDASFSSSSNMVGIGICLRNDSGVFVLAKTNYFSPLCDVDVGEAVSLHTSLQWMVALRFVNVDFALNSKIVVDHFKLDIVDHSKFGCIISTCRQLFIDSLQNSRVEFNRSQAN</sequence>
<accession>G7IF75</accession>
<dbReference type="GO" id="GO:0003676">
    <property type="term" value="F:nucleic acid binding"/>
    <property type="evidence" value="ECO:0007669"/>
    <property type="project" value="InterPro"/>
</dbReference>